<dbReference type="GO" id="GO:0005634">
    <property type="term" value="C:nucleus"/>
    <property type="evidence" value="ECO:0007669"/>
    <property type="project" value="UniProtKB-SubCell"/>
</dbReference>
<protein>
    <submittedName>
        <fullName evidence="10">Dharma</fullName>
    </submittedName>
</protein>
<dbReference type="InterPro" id="IPR001356">
    <property type="entry name" value="HD"/>
</dbReference>
<dbReference type="CTD" id="30170"/>
<gene>
    <name evidence="10" type="primary">dharma</name>
</gene>
<organism evidence="9 10">
    <name type="scientific">Chanos chanos</name>
    <name type="common">Milkfish</name>
    <name type="synonym">Mugil chanos</name>
    <dbReference type="NCBI Taxonomy" id="29144"/>
    <lineage>
        <taxon>Eukaryota</taxon>
        <taxon>Metazoa</taxon>
        <taxon>Chordata</taxon>
        <taxon>Craniata</taxon>
        <taxon>Vertebrata</taxon>
        <taxon>Euteleostomi</taxon>
        <taxon>Actinopterygii</taxon>
        <taxon>Neopterygii</taxon>
        <taxon>Teleostei</taxon>
        <taxon>Ostariophysi</taxon>
        <taxon>Gonorynchiformes</taxon>
        <taxon>Chanidae</taxon>
        <taxon>Chanos</taxon>
    </lineage>
</organism>
<dbReference type="Gene3D" id="1.10.10.60">
    <property type="entry name" value="Homeodomain-like"/>
    <property type="match status" value="1"/>
</dbReference>
<evidence type="ECO:0000256" key="2">
    <source>
        <dbReference type="ARBA" id="ARBA00023125"/>
    </source>
</evidence>
<dbReference type="PANTHER" id="PTHR45793:SF12">
    <property type="entry name" value="TETRAPEPTIDE REPEAT HOMEOBOX 1"/>
    <property type="match status" value="1"/>
</dbReference>
<evidence type="ECO:0000313" key="10">
    <source>
        <dbReference type="RefSeq" id="XP_030634008.1"/>
    </source>
</evidence>
<dbReference type="PANTHER" id="PTHR45793">
    <property type="entry name" value="HOMEOBOX PROTEIN"/>
    <property type="match status" value="1"/>
</dbReference>
<proteinExistence type="predicted"/>
<evidence type="ECO:0000256" key="1">
    <source>
        <dbReference type="ARBA" id="ARBA00004123"/>
    </source>
</evidence>
<evidence type="ECO:0000256" key="5">
    <source>
        <dbReference type="PROSITE-ProRule" id="PRU00108"/>
    </source>
</evidence>
<evidence type="ECO:0000256" key="4">
    <source>
        <dbReference type="ARBA" id="ARBA00023242"/>
    </source>
</evidence>
<keyword evidence="4 5" id="KW-0539">Nucleus</keyword>
<dbReference type="GO" id="GO:0000981">
    <property type="term" value="F:DNA-binding transcription factor activity, RNA polymerase II-specific"/>
    <property type="evidence" value="ECO:0007669"/>
    <property type="project" value="InterPro"/>
</dbReference>
<evidence type="ECO:0000256" key="3">
    <source>
        <dbReference type="ARBA" id="ARBA00023155"/>
    </source>
</evidence>
<evidence type="ECO:0000256" key="6">
    <source>
        <dbReference type="RuleBase" id="RU000682"/>
    </source>
</evidence>
<dbReference type="InParanoid" id="A0A6J2VPQ6"/>
<feature type="DNA-binding region" description="Homeobox" evidence="5">
    <location>
        <begin position="119"/>
        <end position="178"/>
    </location>
</feature>
<feature type="region of interest" description="Disordered" evidence="7">
    <location>
        <begin position="104"/>
        <end position="123"/>
    </location>
</feature>
<keyword evidence="3 5" id="KW-0371">Homeobox</keyword>
<dbReference type="GeneID" id="115815184"/>
<dbReference type="PRINTS" id="PR00031">
    <property type="entry name" value="HTHREPRESSR"/>
</dbReference>
<dbReference type="GO" id="GO:0000978">
    <property type="term" value="F:RNA polymerase II cis-regulatory region sequence-specific DNA binding"/>
    <property type="evidence" value="ECO:0007669"/>
    <property type="project" value="TreeGrafter"/>
</dbReference>
<accession>A0A6J2VPQ6</accession>
<evidence type="ECO:0000313" key="9">
    <source>
        <dbReference type="Proteomes" id="UP000504632"/>
    </source>
</evidence>
<feature type="domain" description="Homeobox" evidence="8">
    <location>
        <begin position="117"/>
        <end position="177"/>
    </location>
</feature>
<feature type="compositionally biased region" description="Polar residues" evidence="7">
    <location>
        <begin position="104"/>
        <end position="115"/>
    </location>
</feature>
<dbReference type="AlphaFoldDB" id="A0A6J2VPQ6"/>
<dbReference type="InterPro" id="IPR009057">
    <property type="entry name" value="Homeodomain-like_sf"/>
</dbReference>
<dbReference type="Proteomes" id="UP000504632">
    <property type="component" value="Chromosome 6"/>
</dbReference>
<dbReference type="SUPFAM" id="SSF46689">
    <property type="entry name" value="Homeodomain-like"/>
    <property type="match status" value="1"/>
</dbReference>
<dbReference type="PROSITE" id="PS00027">
    <property type="entry name" value="HOMEOBOX_1"/>
    <property type="match status" value="1"/>
</dbReference>
<keyword evidence="9" id="KW-1185">Reference proteome</keyword>
<reference evidence="10" key="1">
    <citation type="submission" date="2025-08" db="UniProtKB">
        <authorList>
            <consortium name="RefSeq"/>
        </authorList>
    </citation>
    <scope>IDENTIFICATION</scope>
</reference>
<comment type="subcellular location">
    <subcellularLocation>
        <location evidence="1 5 6">Nucleus</location>
    </subcellularLocation>
</comment>
<feature type="region of interest" description="Disordered" evidence="7">
    <location>
        <begin position="173"/>
        <end position="193"/>
    </location>
</feature>
<name>A0A6J2VPQ6_CHACN</name>
<sequence length="212" mass="24278">MDTSKFSNFTIDHILRETVQRPTAVGKICPAPKPREGPPFYFHKNGYFWHADFMPVVPGQQMGLYACLTDLSRLTCCGSIGYQANVNKYYFPCQQSVSDESGWQTGQSRISQTSEPRQRSRVRTVFTESQKKRLDRLFALTDYPSVEARAELAKSTGLSEEAVRVWFKNRRARRKRQKATKSKSAGSYPRGMRSQYLMETCSKDFLTSKTTP</sequence>
<dbReference type="RefSeq" id="XP_030634008.1">
    <property type="nucleotide sequence ID" value="XM_030778148.1"/>
</dbReference>
<evidence type="ECO:0000259" key="8">
    <source>
        <dbReference type="PROSITE" id="PS50071"/>
    </source>
</evidence>
<dbReference type="InterPro" id="IPR000047">
    <property type="entry name" value="HTH_motif"/>
</dbReference>
<dbReference type="PROSITE" id="PS50071">
    <property type="entry name" value="HOMEOBOX_2"/>
    <property type="match status" value="1"/>
</dbReference>
<keyword evidence="2 5" id="KW-0238">DNA-binding</keyword>
<dbReference type="SMART" id="SM00389">
    <property type="entry name" value="HOX"/>
    <property type="match status" value="1"/>
</dbReference>
<dbReference type="InterPro" id="IPR017970">
    <property type="entry name" value="Homeobox_CS"/>
</dbReference>
<dbReference type="Pfam" id="PF00046">
    <property type="entry name" value="Homeodomain"/>
    <property type="match status" value="1"/>
</dbReference>
<evidence type="ECO:0000256" key="7">
    <source>
        <dbReference type="SAM" id="MobiDB-lite"/>
    </source>
</evidence>
<dbReference type="CDD" id="cd00086">
    <property type="entry name" value="homeodomain"/>
    <property type="match status" value="1"/>
</dbReference>
<dbReference type="OrthoDB" id="6159439at2759"/>